<dbReference type="PROSITE" id="PS51767">
    <property type="entry name" value="PEPTIDASE_A1"/>
    <property type="match status" value="1"/>
</dbReference>
<dbReference type="InterPro" id="IPR021109">
    <property type="entry name" value="Peptidase_aspartic_dom_sf"/>
</dbReference>
<dbReference type="GO" id="GO:0005576">
    <property type="term" value="C:extracellular region"/>
    <property type="evidence" value="ECO:0007669"/>
    <property type="project" value="TreeGrafter"/>
</dbReference>
<dbReference type="AlphaFoldDB" id="A0AAW1IK96"/>
<dbReference type="InterPro" id="IPR033121">
    <property type="entry name" value="PEPTIDASE_A1"/>
</dbReference>
<reference evidence="5" key="1">
    <citation type="submission" date="2024-03" db="EMBL/GenBank/DDBJ databases">
        <title>WGS assembly of Saponaria officinalis var. Norfolk2.</title>
        <authorList>
            <person name="Jenkins J."/>
            <person name="Shu S."/>
            <person name="Grimwood J."/>
            <person name="Barry K."/>
            <person name="Goodstein D."/>
            <person name="Schmutz J."/>
            <person name="Leebens-Mack J."/>
            <person name="Osbourn A."/>
        </authorList>
    </citation>
    <scope>NUCLEOTIDE SEQUENCE [LARGE SCALE GENOMIC DNA]</scope>
    <source>
        <strain evidence="5">JIC</strain>
    </source>
</reference>
<dbReference type="Pfam" id="PF14541">
    <property type="entry name" value="TAXi_C"/>
    <property type="match status" value="1"/>
</dbReference>
<gene>
    <name evidence="5" type="ORF">RND81_09G080200</name>
</gene>
<keyword evidence="2" id="KW-0645">Protease</keyword>
<evidence type="ECO:0000256" key="2">
    <source>
        <dbReference type="ARBA" id="ARBA00022670"/>
    </source>
</evidence>
<dbReference type="PANTHER" id="PTHR47967:SF128">
    <property type="entry name" value="ASPARTIC PROTEINASE CDR1-LIKE"/>
    <property type="match status" value="1"/>
</dbReference>
<organism evidence="5 6">
    <name type="scientific">Saponaria officinalis</name>
    <name type="common">Common soapwort</name>
    <name type="synonym">Lychnis saponaria</name>
    <dbReference type="NCBI Taxonomy" id="3572"/>
    <lineage>
        <taxon>Eukaryota</taxon>
        <taxon>Viridiplantae</taxon>
        <taxon>Streptophyta</taxon>
        <taxon>Embryophyta</taxon>
        <taxon>Tracheophyta</taxon>
        <taxon>Spermatophyta</taxon>
        <taxon>Magnoliopsida</taxon>
        <taxon>eudicotyledons</taxon>
        <taxon>Gunneridae</taxon>
        <taxon>Pentapetalae</taxon>
        <taxon>Caryophyllales</taxon>
        <taxon>Caryophyllaceae</taxon>
        <taxon>Caryophylleae</taxon>
        <taxon>Saponaria</taxon>
    </lineage>
</organism>
<dbReference type="SUPFAM" id="SSF50630">
    <property type="entry name" value="Acid proteases"/>
    <property type="match status" value="1"/>
</dbReference>
<comment type="caution">
    <text evidence="5">The sequence shown here is derived from an EMBL/GenBank/DDBJ whole genome shotgun (WGS) entry which is preliminary data.</text>
</comment>
<dbReference type="PANTHER" id="PTHR47967">
    <property type="entry name" value="OS07G0603500 PROTEIN-RELATED"/>
    <property type="match status" value="1"/>
</dbReference>
<proteinExistence type="inferred from homology"/>
<sequence>MTRLLFVLLHMIIPFILVTNALVLKMIPIESHHLQILKQHSSAQERHKYLTNLSLSRAHKNTRKKLVSPNTFSAPLYEVHSNYFVTQLVVGEGAGKTSPFVLLDTSETETWVQCEGCDPCIEAKYKNFNHTKSTNYVRMDLEDTLCSPRLNYRGSCGFNITYPKSKTSGFLGRDTFYFKNSKTQYLDGYNGLAFGCGIQNEGFEFGDNKGPTNSITGVHGLAPGNRSFINQLDHYIKGRFSYCIPSLTEMEFTMSTMYFGDDAQISGDATRQVQIISMNTEIGYHLYLNDISVEGNRLQIDPSIFEFDPSTPNKGFIIDSGAPYTILTKSAYDPLQTAVTKLIEDTYGLKPEPRNGTFPLCYKNYPKDDTRFPSITFHFTYKEQAKEVDMVLDKDHVFLQVNDGFCMTLISTDDPGPSLLGAFQQANFKILYDISNRLLHFVPQRCNESDN</sequence>
<evidence type="ECO:0000256" key="3">
    <source>
        <dbReference type="ARBA" id="ARBA00022801"/>
    </source>
</evidence>
<keyword evidence="3" id="KW-0378">Hydrolase</keyword>
<dbReference type="GO" id="GO:0006508">
    <property type="term" value="P:proteolysis"/>
    <property type="evidence" value="ECO:0007669"/>
    <property type="project" value="UniProtKB-KW"/>
</dbReference>
<accession>A0AAW1IK96</accession>
<evidence type="ECO:0000256" key="1">
    <source>
        <dbReference type="ARBA" id="ARBA00007447"/>
    </source>
</evidence>
<dbReference type="GO" id="GO:0008233">
    <property type="term" value="F:peptidase activity"/>
    <property type="evidence" value="ECO:0007669"/>
    <property type="project" value="UniProtKB-KW"/>
</dbReference>
<evidence type="ECO:0000313" key="6">
    <source>
        <dbReference type="Proteomes" id="UP001443914"/>
    </source>
</evidence>
<protein>
    <recommendedName>
        <fullName evidence="4">Peptidase A1 domain-containing protein</fullName>
    </recommendedName>
</protein>
<dbReference type="InterPro" id="IPR032861">
    <property type="entry name" value="TAXi_N"/>
</dbReference>
<evidence type="ECO:0000313" key="5">
    <source>
        <dbReference type="EMBL" id="KAK9689776.1"/>
    </source>
</evidence>
<dbReference type="InterPro" id="IPR032799">
    <property type="entry name" value="TAXi_C"/>
</dbReference>
<evidence type="ECO:0000259" key="4">
    <source>
        <dbReference type="PROSITE" id="PS51767"/>
    </source>
</evidence>
<dbReference type="Proteomes" id="UP001443914">
    <property type="component" value="Unassembled WGS sequence"/>
</dbReference>
<name>A0AAW1IK96_SAPOF</name>
<dbReference type="EMBL" id="JBDFQZ010000009">
    <property type="protein sequence ID" value="KAK9689776.1"/>
    <property type="molecule type" value="Genomic_DNA"/>
</dbReference>
<dbReference type="InterPro" id="IPR051708">
    <property type="entry name" value="Plant_Aspart_Prot_A1"/>
</dbReference>
<feature type="domain" description="Peptidase A1" evidence="4">
    <location>
        <begin position="84"/>
        <end position="442"/>
    </location>
</feature>
<comment type="similarity">
    <text evidence="1">Belongs to the peptidase A1 family.</text>
</comment>
<dbReference type="Gene3D" id="2.40.70.10">
    <property type="entry name" value="Acid Proteases"/>
    <property type="match status" value="2"/>
</dbReference>
<keyword evidence="6" id="KW-1185">Reference proteome</keyword>
<dbReference type="Pfam" id="PF14543">
    <property type="entry name" value="TAXi_N"/>
    <property type="match status" value="1"/>
</dbReference>